<dbReference type="Gene3D" id="2.120.10.30">
    <property type="entry name" value="TolB, C-terminal domain"/>
    <property type="match status" value="1"/>
</dbReference>
<organism evidence="2 3">
    <name type="scientific">Deinococcus detaillensis</name>
    <dbReference type="NCBI Taxonomy" id="2592048"/>
    <lineage>
        <taxon>Bacteria</taxon>
        <taxon>Thermotogati</taxon>
        <taxon>Deinococcota</taxon>
        <taxon>Deinococci</taxon>
        <taxon>Deinococcales</taxon>
        <taxon>Deinococcaceae</taxon>
        <taxon>Deinococcus</taxon>
    </lineage>
</organism>
<dbReference type="PANTHER" id="PTHR43056">
    <property type="entry name" value="PEPTIDASE S9 PROLYL OLIGOPEPTIDASE"/>
    <property type="match status" value="1"/>
</dbReference>
<dbReference type="OrthoDB" id="108903at2"/>
<name>A0A553UJG8_9DEIO</name>
<dbReference type="InterPro" id="IPR011042">
    <property type="entry name" value="6-blade_b-propeller_TolB-like"/>
</dbReference>
<dbReference type="InterPro" id="IPR029058">
    <property type="entry name" value="AB_hydrolase_fold"/>
</dbReference>
<reference evidence="2 3" key="1">
    <citation type="submission" date="2019-07" db="EMBL/GenBank/DDBJ databases">
        <title>Deinococcus detaillus sp. nov., isolated from humus soil in Antarctica.</title>
        <authorList>
            <person name="Zhang K."/>
        </authorList>
    </citation>
    <scope>NUCLEOTIDE SEQUENCE [LARGE SCALE GENOMIC DNA]</scope>
    <source>
        <strain evidence="2 3">H1</strain>
    </source>
</reference>
<evidence type="ECO:0000313" key="3">
    <source>
        <dbReference type="Proteomes" id="UP000316092"/>
    </source>
</evidence>
<dbReference type="InterPro" id="IPR050585">
    <property type="entry name" value="Xaa-Pro_dipeptidyl-ppase/CocE"/>
</dbReference>
<dbReference type="AlphaFoldDB" id="A0A553UJG8"/>
<comment type="caution">
    <text evidence="2">The sequence shown here is derived from an EMBL/GenBank/DDBJ whole genome shotgun (WGS) entry which is preliminary data.</text>
</comment>
<evidence type="ECO:0000313" key="2">
    <source>
        <dbReference type="EMBL" id="TSA80364.1"/>
    </source>
</evidence>
<dbReference type="Pfam" id="PF00326">
    <property type="entry name" value="Peptidase_S9"/>
    <property type="match status" value="1"/>
</dbReference>
<accession>A0A553UJG8</accession>
<evidence type="ECO:0000259" key="1">
    <source>
        <dbReference type="Pfam" id="PF00326"/>
    </source>
</evidence>
<dbReference type="GO" id="GO:0008236">
    <property type="term" value="F:serine-type peptidase activity"/>
    <property type="evidence" value="ECO:0007669"/>
    <property type="project" value="InterPro"/>
</dbReference>
<proteinExistence type="predicted"/>
<protein>
    <submittedName>
        <fullName evidence="2">S9 family peptidase</fullName>
    </submittedName>
</protein>
<dbReference type="EMBL" id="VKDB01000030">
    <property type="protein sequence ID" value="TSA80364.1"/>
    <property type="molecule type" value="Genomic_DNA"/>
</dbReference>
<gene>
    <name evidence="2" type="ORF">FNU79_16700</name>
</gene>
<feature type="domain" description="Peptidase S9 prolyl oligopeptidase catalytic" evidence="1">
    <location>
        <begin position="427"/>
        <end position="632"/>
    </location>
</feature>
<dbReference type="SUPFAM" id="SSF82171">
    <property type="entry name" value="DPP6 N-terminal domain-like"/>
    <property type="match status" value="1"/>
</dbReference>
<dbReference type="RefSeq" id="WP_143721931.1">
    <property type="nucleotide sequence ID" value="NZ_VKDB01000030.1"/>
</dbReference>
<dbReference type="InterPro" id="IPR001375">
    <property type="entry name" value="Peptidase_S9_cat"/>
</dbReference>
<keyword evidence="3" id="KW-1185">Reference proteome</keyword>
<dbReference type="Gene3D" id="3.40.50.1820">
    <property type="entry name" value="alpha/beta hydrolase"/>
    <property type="match status" value="1"/>
</dbReference>
<dbReference type="GO" id="GO:0006508">
    <property type="term" value="P:proteolysis"/>
    <property type="evidence" value="ECO:0007669"/>
    <property type="project" value="InterPro"/>
</dbReference>
<dbReference type="Proteomes" id="UP000316092">
    <property type="component" value="Unassembled WGS sequence"/>
</dbReference>
<dbReference type="PANTHER" id="PTHR43056:SF5">
    <property type="entry name" value="PEPTIDASE S9 PROLYL OLIGOPEPTIDASE CATALYTIC DOMAIN-CONTAINING PROTEIN"/>
    <property type="match status" value="1"/>
</dbReference>
<dbReference type="SUPFAM" id="SSF53474">
    <property type="entry name" value="alpha/beta-Hydrolases"/>
    <property type="match status" value="1"/>
</dbReference>
<sequence length="648" mass="70954">MNEDHRTVLPYGAWPSPITADAITAGSVGLGGVTVDGPDVYWLESRSNEGGRSVLVRLTPDAAASDVTPPPFNIRSRVHEYGGRCHAVQDGTVYFSHFADNRLYQQVQGKKPQPITPELEVRYADLEIDLSRGRLIAVREDHRENDREARNELVAIQLGGPNLEGGVVLATGADFYASPRLSPDGHQLTWVEWNHPNMPWDETRLMLAHIAADGSLGGVQQVAGGTNESVQEPRWSPGGVLHFVSDRSGWWNLYRLKPDAQALYPLDAEFSTPQWQFGSSNYVFLAEERLICAYHQKGRTHLARLELRESGWQLSELATPFTSAADLYVQGQSVVLRAGAPDRAPCIARLSVSGDVEILHESSTFTLSPADLSVPEAVEFPTEGAKTSHAFLYLPRNAETRAPEGEKPPLLVMIHGGPTGATDAVLDLSVQFWTSRGVAVLDVNYGGSTGFGRAYRQRLNGEWGVVDVQDCVNAALYVAERGDADIHRLAITGGSAGGYTTLCALTFSDVFAAGASHYGVSDAEALAQDTHKFESRYLDSMIGPYPQEKARYQARSPIHFTEQLRRPVVFFQGLEDKVVPPDQARKMFEAVRSRGLPTALVEFEGEGHGFRRAENIKRALEGELEFYGQVFGFTPSGITPGLDIVLSP</sequence>